<dbReference type="SUPFAM" id="SSF81301">
    <property type="entry name" value="Nucleotidyltransferase"/>
    <property type="match status" value="1"/>
</dbReference>
<dbReference type="InterPro" id="IPR004394">
    <property type="entry name" value="Iojap/RsfS/C7orf30"/>
</dbReference>
<evidence type="ECO:0000256" key="1">
    <source>
        <dbReference type="ARBA" id="ARBA00010574"/>
    </source>
</evidence>
<dbReference type="GO" id="GO:0090071">
    <property type="term" value="P:negative regulation of ribosome biogenesis"/>
    <property type="evidence" value="ECO:0007669"/>
    <property type="project" value="UniProtKB-UniRule"/>
</dbReference>
<dbReference type="EMBL" id="QBMN01000004">
    <property type="protein sequence ID" value="PZO45545.1"/>
    <property type="molecule type" value="Genomic_DNA"/>
</dbReference>
<comment type="caution">
    <text evidence="3">The sequence shown here is derived from an EMBL/GenBank/DDBJ whole genome shotgun (WGS) entry which is preliminary data.</text>
</comment>
<dbReference type="AlphaFoldDB" id="A0A2W4YG24"/>
<sequence length="157" mass="17014">MTQSSHRQPAIATSVAASAQPASAQPASAQIEDDALNLAYAIAAAADDRKAGNITILQVGEVSYLADYFVVATGFSAVQVRAITGSIEAIIETDHNRRPLRVEGQGEGSWIVMDYGEVIVHIFMPEARDFYDLEAFWGHANQILYQPSGQQFNPAQF</sequence>
<organism evidence="3 4">
    <name type="scientific">Shackletoniella antarctica</name>
    <dbReference type="NCBI Taxonomy" id="268115"/>
    <lineage>
        <taxon>Bacteria</taxon>
        <taxon>Bacillati</taxon>
        <taxon>Cyanobacteriota</taxon>
        <taxon>Cyanophyceae</taxon>
        <taxon>Oculatellales</taxon>
        <taxon>Oculatellaceae</taxon>
        <taxon>Shackletoniella</taxon>
    </lineage>
</organism>
<keyword evidence="2" id="KW-0810">Translation regulation</keyword>
<reference evidence="4" key="1">
    <citation type="submission" date="2018-04" db="EMBL/GenBank/DDBJ databases">
        <authorList>
            <person name="Cornet L."/>
        </authorList>
    </citation>
    <scope>NUCLEOTIDE SEQUENCE [LARGE SCALE GENOMIC DNA]</scope>
</reference>
<dbReference type="GO" id="GO:0042256">
    <property type="term" value="P:cytosolic ribosome assembly"/>
    <property type="evidence" value="ECO:0007669"/>
    <property type="project" value="UniProtKB-UniRule"/>
</dbReference>
<evidence type="ECO:0000256" key="2">
    <source>
        <dbReference type="HAMAP-Rule" id="MF_01477"/>
    </source>
</evidence>
<dbReference type="GO" id="GO:0043023">
    <property type="term" value="F:ribosomal large subunit binding"/>
    <property type="evidence" value="ECO:0007669"/>
    <property type="project" value="TreeGrafter"/>
</dbReference>
<comment type="subunit">
    <text evidence="2">Interacts with ribosomal protein uL14 (rplN).</text>
</comment>
<comment type="function">
    <text evidence="2">Functions as a ribosomal silencing factor. Interacts with ribosomal protein uL14 (rplN), blocking formation of intersubunit bridge B8. Prevents association of the 30S and 50S ribosomal subunits and the formation of functional ribosomes, thus repressing translation.</text>
</comment>
<accession>A0A2W4YG24</accession>
<reference evidence="3 4" key="2">
    <citation type="submission" date="2018-06" db="EMBL/GenBank/DDBJ databases">
        <title>Metagenomic assembly of (sub)arctic Cyanobacteria and their associated microbiome from non-axenic cultures.</title>
        <authorList>
            <person name="Baurain D."/>
        </authorList>
    </citation>
    <scope>NUCLEOTIDE SEQUENCE [LARGE SCALE GENOMIC DNA]</scope>
    <source>
        <strain evidence="3">ULC041bin1</strain>
    </source>
</reference>
<keyword evidence="2" id="KW-0678">Repressor</keyword>
<comment type="subcellular location">
    <subcellularLocation>
        <location evidence="2">Cytoplasm</location>
    </subcellularLocation>
</comment>
<keyword evidence="2" id="KW-0963">Cytoplasm</keyword>
<proteinExistence type="inferred from homology"/>
<dbReference type="GO" id="GO:0017148">
    <property type="term" value="P:negative regulation of translation"/>
    <property type="evidence" value="ECO:0007669"/>
    <property type="project" value="UniProtKB-UniRule"/>
</dbReference>
<name>A0A2W4YG24_9CYAN</name>
<dbReference type="PANTHER" id="PTHR21043:SF0">
    <property type="entry name" value="MITOCHONDRIAL ASSEMBLY OF RIBOSOMAL LARGE SUBUNIT PROTEIN 1"/>
    <property type="match status" value="1"/>
</dbReference>
<dbReference type="Pfam" id="PF02410">
    <property type="entry name" value="RsfS"/>
    <property type="match status" value="1"/>
</dbReference>
<dbReference type="GO" id="GO:0005737">
    <property type="term" value="C:cytoplasm"/>
    <property type="evidence" value="ECO:0007669"/>
    <property type="project" value="UniProtKB-SubCell"/>
</dbReference>
<dbReference type="InterPro" id="IPR043519">
    <property type="entry name" value="NT_sf"/>
</dbReference>
<gene>
    <name evidence="2 3" type="primary">rsfS</name>
    <name evidence="3" type="ORF">DCF17_01040</name>
</gene>
<dbReference type="NCBIfam" id="TIGR00090">
    <property type="entry name" value="rsfS_iojap_ybeB"/>
    <property type="match status" value="1"/>
</dbReference>
<dbReference type="PANTHER" id="PTHR21043">
    <property type="entry name" value="IOJAP SUPERFAMILY ORTHOLOG"/>
    <property type="match status" value="1"/>
</dbReference>
<dbReference type="Gene3D" id="3.30.460.10">
    <property type="entry name" value="Beta Polymerase, domain 2"/>
    <property type="match status" value="1"/>
</dbReference>
<evidence type="ECO:0000313" key="3">
    <source>
        <dbReference type="EMBL" id="PZO45545.1"/>
    </source>
</evidence>
<protein>
    <recommendedName>
        <fullName evidence="2">Ribosomal silencing factor RsfS</fullName>
    </recommendedName>
</protein>
<dbReference type="Proteomes" id="UP000249081">
    <property type="component" value="Unassembled WGS sequence"/>
</dbReference>
<evidence type="ECO:0000313" key="4">
    <source>
        <dbReference type="Proteomes" id="UP000249081"/>
    </source>
</evidence>
<dbReference type="HAMAP" id="MF_01477">
    <property type="entry name" value="Iojap_RsfS"/>
    <property type="match status" value="1"/>
</dbReference>
<comment type="similarity">
    <text evidence="1 2">Belongs to the Iojap/RsfS family.</text>
</comment>